<protein>
    <submittedName>
        <fullName evidence="1">Uncharacterized protein</fullName>
    </submittedName>
</protein>
<name>A0AB39XN17_9BRAD</name>
<accession>A0AB39XN17</accession>
<reference evidence="1" key="1">
    <citation type="submission" date="2024-08" db="EMBL/GenBank/DDBJ databases">
        <authorList>
            <person name="Chaddad Z."/>
            <person name="Lamrabet M."/>
            <person name="Bouhnik O."/>
            <person name="Alami S."/>
            <person name="Wipf D."/>
            <person name="Courty P.E."/>
            <person name="Missbah El Idrissi M."/>
        </authorList>
    </citation>
    <scope>NUCLEOTIDE SEQUENCE</scope>
    <source>
        <strain evidence="1">LLZ17</strain>
    </source>
</reference>
<dbReference type="RefSeq" id="WP_369723680.1">
    <property type="nucleotide sequence ID" value="NZ_CP165734.1"/>
</dbReference>
<dbReference type="EMBL" id="CP165734">
    <property type="protein sequence ID" value="XDV59132.1"/>
    <property type="molecule type" value="Genomic_DNA"/>
</dbReference>
<gene>
    <name evidence="1" type="ORF">AB8Z38_06805</name>
</gene>
<evidence type="ECO:0000313" key="1">
    <source>
        <dbReference type="EMBL" id="XDV59132.1"/>
    </source>
</evidence>
<proteinExistence type="predicted"/>
<dbReference type="AlphaFoldDB" id="A0AB39XN17"/>
<sequence>MNKAVTPKQLELTAGKTREELLIQMLPRHIDPDSPAFKADVEKIHAGEKVEAARAVLGTGSEEEFDWDSPTEDSIILREQRATAAYRNRHGELIIRQRATWDAETDTFVFISPENEVTFMEGLAKRARE</sequence>
<organism evidence="1">
    <name type="scientific">Bradyrhizobium sp. LLZ17</name>
    <dbReference type="NCBI Taxonomy" id="3239388"/>
    <lineage>
        <taxon>Bacteria</taxon>
        <taxon>Pseudomonadati</taxon>
        <taxon>Pseudomonadota</taxon>
        <taxon>Alphaproteobacteria</taxon>
        <taxon>Hyphomicrobiales</taxon>
        <taxon>Nitrobacteraceae</taxon>
        <taxon>Bradyrhizobium</taxon>
    </lineage>
</organism>